<dbReference type="InterPro" id="IPR038763">
    <property type="entry name" value="DHH_sf"/>
</dbReference>
<dbReference type="Pfam" id="PF02272">
    <property type="entry name" value="DHHA1"/>
    <property type="match status" value="1"/>
</dbReference>
<evidence type="ECO:0000259" key="7">
    <source>
        <dbReference type="Pfam" id="PF01368"/>
    </source>
</evidence>
<dbReference type="InterPro" id="IPR004610">
    <property type="entry name" value="RecJ"/>
</dbReference>
<sequence length="571" mass="62504">MQIVKRQALISSPLDTSMPSILDRVLRHRGIQSIDEIDMQTKSLLHYKRLKDIDVAAELVCEAIINQSTITIVGDFDADGATSTALCLLCLRDFGHTQASYIVPNRFDYGYGLSTPVVDLAHDMSTDLLITVDNGISSIEGVARARELGIKVLVTDHHLAADTLPAADAIVNPNQPNCDFRSKNLAGVGVAFYLMLAVRAKLQASAYFDRTNRVAPNIANYLDIVALGTVADVVALDKNNRILVHQGLQRIRCGKTRLGIQALLDVAGRKANTLASSDLGFALGPRLNAAGRLEDMSVGIECLLTEDINTARQLASELDALNRSRQVIQQDMQQEAEKILLALPFASNDLPAGICVYDESFHAGVVGIVAGKLKEQYYRPSIVFAEEDEFSLKGSARSIPGVHIRDVLESIHSRFPTLITKFGGHAMAAGLSLPKSAYTQFTQVFSEAVELALRGLPLTQQMMSDGELSPHEMNLENAKVLKCQLPWGQGFEAPLFDGVFDLIQQRIVGHKHLKLLLSKGGRMFDAIAFNVDLKQWPDNSATRVHIAYQLDINEFNNKVNVQLLVNDLVAA</sequence>
<evidence type="ECO:0000256" key="6">
    <source>
        <dbReference type="SAM" id="Coils"/>
    </source>
</evidence>
<dbReference type="InterPro" id="IPR041122">
    <property type="entry name" value="RecJ_OB"/>
</dbReference>
<dbReference type="InterPro" id="IPR003156">
    <property type="entry name" value="DHHA1_dom"/>
</dbReference>
<comment type="caution">
    <text evidence="10">The sequence shown here is derived from an EMBL/GenBank/DDBJ whole genome shotgun (WGS) entry which is preliminary data.</text>
</comment>
<dbReference type="PANTHER" id="PTHR30255">
    <property type="entry name" value="SINGLE-STRANDED-DNA-SPECIFIC EXONUCLEASE RECJ"/>
    <property type="match status" value="1"/>
</dbReference>
<comment type="similarity">
    <text evidence="1">Belongs to the RecJ family.</text>
</comment>
<evidence type="ECO:0000256" key="1">
    <source>
        <dbReference type="ARBA" id="ARBA00005915"/>
    </source>
</evidence>
<keyword evidence="11" id="KW-1185">Reference proteome</keyword>
<proteinExistence type="inferred from homology"/>
<evidence type="ECO:0000313" key="11">
    <source>
        <dbReference type="Proteomes" id="UP001595478"/>
    </source>
</evidence>
<feature type="domain" description="RecJ OB" evidence="9">
    <location>
        <begin position="465"/>
        <end position="567"/>
    </location>
</feature>
<dbReference type="GO" id="GO:0004527">
    <property type="term" value="F:exonuclease activity"/>
    <property type="evidence" value="ECO:0007669"/>
    <property type="project" value="UniProtKB-KW"/>
</dbReference>
<keyword evidence="5 10" id="KW-0269">Exonuclease</keyword>
<evidence type="ECO:0000259" key="8">
    <source>
        <dbReference type="Pfam" id="PF02272"/>
    </source>
</evidence>
<feature type="domain" description="DDH" evidence="7">
    <location>
        <begin position="70"/>
        <end position="229"/>
    </location>
</feature>
<evidence type="ECO:0000256" key="5">
    <source>
        <dbReference type="ARBA" id="ARBA00022839"/>
    </source>
</evidence>
<dbReference type="EMBL" id="JBHRSW010000006">
    <property type="protein sequence ID" value="MFC3121105.1"/>
    <property type="molecule type" value="Genomic_DNA"/>
</dbReference>
<evidence type="ECO:0000256" key="4">
    <source>
        <dbReference type="ARBA" id="ARBA00022801"/>
    </source>
</evidence>
<accession>A0ABV7FQ79</accession>
<dbReference type="Gene3D" id="3.10.310.30">
    <property type="match status" value="1"/>
</dbReference>
<protein>
    <recommendedName>
        <fullName evidence="2">Single-stranded-DNA-specific exonuclease RecJ</fullName>
    </recommendedName>
</protein>
<keyword evidence="3" id="KW-0540">Nuclease</keyword>
<dbReference type="SUPFAM" id="SSF64182">
    <property type="entry name" value="DHH phosphoesterases"/>
    <property type="match status" value="1"/>
</dbReference>
<organism evidence="10 11">
    <name type="scientific">Agaribacter flavus</name>
    <dbReference type="NCBI Taxonomy" id="1902781"/>
    <lineage>
        <taxon>Bacteria</taxon>
        <taxon>Pseudomonadati</taxon>
        <taxon>Pseudomonadota</taxon>
        <taxon>Gammaproteobacteria</taxon>
        <taxon>Alteromonadales</taxon>
        <taxon>Alteromonadaceae</taxon>
        <taxon>Agaribacter</taxon>
    </lineage>
</organism>
<gene>
    <name evidence="10" type="primary">recJ</name>
    <name evidence="10" type="ORF">ACFOHL_05700</name>
</gene>
<dbReference type="Pfam" id="PF01368">
    <property type="entry name" value="DHH"/>
    <property type="match status" value="1"/>
</dbReference>
<evidence type="ECO:0000256" key="3">
    <source>
        <dbReference type="ARBA" id="ARBA00022722"/>
    </source>
</evidence>
<dbReference type="InterPro" id="IPR001667">
    <property type="entry name" value="DDH_dom"/>
</dbReference>
<feature type="coiled-coil region" evidence="6">
    <location>
        <begin position="311"/>
        <end position="338"/>
    </location>
</feature>
<dbReference type="RefSeq" id="WP_376919235.1">
    <property type="nucleotide sequence ID" value="NZ_JBHRSW010000006.1"/>
</dbReference>
<dbReference type="PANTHER" id="PTHR30255:SF2">
    <property type="entry name" value="SINGLE-STRANDED-DNA-SPECIFIC EXONUCLEASE RECJ"/>
    <property type="match status" value="1"/>
</dbReference>
<evidence type="ECO:0000259" key="9">
    <source>
        <dbReference type="Pfam" id="PF17768"/>
    </source>
</evidence>
<keyword evidence="6" id="KW-0175">Coiled coil</keyword>
<reference evidence="11" key="1">
    <citation type="journal article" date="2019" name="Int. J. Syst. Evol. Microbiol.">
        <title>The Global Catalogue of Microorganisms (GCM) 10K type strain sequencing project: providing services to taxonomists for standard genome sequencing and annotation.</title>
        <authorList>
            <consortium name="The Broad Institute Genomics Platform"/>
            <consortium name="The Broad Institute Genome Sequencing Center for Infectious Disease"/>
            <person name="Wu L."/>
            <person name="Ma J."/>
        </authorList>
    </citation>
    <scope>NUCLEOTIDE SEQUENCE [LARGE SCALE GENOMIC DNA]</scope>
    <source>
        <strain evidence="11">KCTC 52473</strain>
    </source>
</reference>
<evidence type="ECO:0000313" key="10">
    <source>
        <dbReference type="EMBL" id="MFC3121105.1"/>
    </source>
</evidence>
<dbReference type="Gene3D" id="3.90.1640.30">
    <property type="match status" value="1"/>
</dbReference>
<dbReference type="InterPro" id="IPR051673">
    <property type="entry name" value="SSDNA_exonuclease_RecJ"/>
</dbReference>
<dbReference type="Pfam" id="PF17768">
    <property type="entry name" value="RecJ_OB"/>
    <property type="match status" value="1"/>
</dbReference>
<feature type="domain" description="DHHA1" evidence="8">
    <location>
        <begin position="356"/>
        <end position="449"/>
    </location>
</feature>
<dbReference type="Proteomes" id="UP001595478">
    <property type="component" value="Unassembled WGS sequence"/>
</dbReference>
<keyword evidence="4" id="KW-0378">Hydrolase</keyword>
<name>A0ABV7FQ79_9ALTE</name>
<evidence type="ECO:0000256" key="2">
    <source>
        <dbReference type="ARBA" id="ARBA00019841"/>
    </source>
</evidence>
<dbReference type="NCBIfam" id="TIGR00644">
    <property type="entry name" value="recJ"/>
    <property type="match status" value="1"/>
</dbReference>